<proteinExistence type="predicted"/>
<protein>
    <submittedName>
        <fullName evidence="1">Uncharacterized protein</fullName>
    </submittedName>
</protein>
<sequence length="143" mass="15469">MRAMTGKCVGCPLGLFACWNRVCSLTTVHSFRALSINGTSQLKPPTDQSDAMQRRSICKCALDSVLSASASSSRVPLAILVRLCLPYREGTTTLYYVTSRSGPPRADADLALPPRLPVLLGRYGLPRPRWCLADGARGGRLAF</sequence>
<name>A0AAE0IZQ9_9PEZI</name>
<keyword evidence="2" id="KW-1185">Reference proteome</keyword>
<reference evidence="1" key="2">
    <citation type="submission" date="2023-06" db="EMBL/GenBank/DDBJ databases">
        <authorList>
            <consortium name="Lawrence Berkeley National Laboratory"/>
            <person name="Haridas S."/>
            <person name="Hensen N."/>
            <person name="Bonometti L."/>
            <person name="Westerberg I."/>
            <person name="Brannstrom I.O."/>
            <person name="Guillou S."/>
            <person name="Cros-Aarteil S."/>
            <person name="Calhoun S."/>
            <person name="Kuo A."/>
            <person name="Mondo S."/>
            <person name="Pangilinan J."/>
            <person name="Riley R."/>
            <person name="Labutti K."/>
            <person name="Andreopoulos B."/>
            <person name="Lipzen A."/>
            <person name="Chen C."/>
            <person name="Yanf M."/>
            <person name="Daum C."/>
            <person name="Ng V."/>
            <person name="Clum A."/>
            <person name="Steindorff A."/>
            <person name="Ohm R."/>
            <person name="Martin F."/>
            <person name="Silar P."/>
            <person name="Natvig D."/>
            <person name="Lalanne C."/>
            <person name="Gautier V."/>
            <person name="Ament-Velasquez S.L."/>
            <person name="Kruys A."/>
            <person name="Hutchinson M.I."/>
            <person name="Powell A.J."/>
            <person name="Barry K."/>
            <person name="Miller A.N."/>
            <person name="Grigoriev I.V."/>
            <person name="Debuchy R."/>
            <person name="Gladieux P."/>
            <person name="Thoren M.H."/>
            <person name="Johannesson H."/>
        </authorList>
    </citation>
    <scope>NUCLEOTIDE SEQUENCE</scope>
    <source>
        <strain evidence="1">SMH4131-1</strain>
    </source>
</reference>
<organism evidence="1 2">
    <name type="scientific">Cercophora scortea</name>
    <dbReference type="NCBI Taxonomy" id="314031"/>
    <lineage>
        <taxon>Eukaryota</taxon>
        <taxon>Fungi</taxon>
        <taxon>Dikarya</taxon>
        <taxon>Ascomycota</taxon>
        <taxon>Pezizomycotina</taxon>
        <taxon>Sordariomycetes</taxon>
        <taxon>Sordariomycetidae</taxon>
        <taxon>Sordariales</taxon>
        <taxon>Lasiosphaeriaceae</taxon>
        <taxon>Cercophora</taxon>
    </lineage>
</organism>
<dbReference type="PROSITE" id="PS51257">
    <property type="entry name" value="PROKAR_LIPOPROTEIN"/>
    <property type="match status" value="1"/>
</dbReference>
<dbReference type="Proteomes" id="UP001286456">
    <property type="component" value="Unassembled WGS sequence"/>
</dbReference>
<comment type="caution">
    <text evidence="1">The sequence shown here is derived from an EMBL/GenBank/DDBJ whole genome shotgun (WGS) entry which is preliminary data.</text>
</comment>
<evidence type="ECO:0000313" key="2">
    <source>
        <dbReference type="Proteomes" id="UP001286456"/>
    </source>
</evidence>
<dbReference type="AlphaFoldDB" id="A0AAE0IZQ9"/>
<dbReference type="EMBL" id="JAUEPO010000002">
    <property type="protein sequence ID" value="KAK3334239.1"/>
    <property type="molecule type" value="Genomic_DNA"/>
</dbReference>
<gene>
    <name evidence="1" type="ORF">B0T19DRAFT_148638</name>
</gene>
<reference evidence="1" key="1">
    <citation type="journal article" date="2023" name="Mol. Phylogenet. Evol.">
        <title>Genome-scale phylogeny and comparative genomics of the fungal order Sordariales.</title>
        <authorList>
            <person name="Hensen N."/>
            <person name="Bonometti L."/>
            <person name="Westerberg I."/>
            <person name="Brannstrom I.O."/>
            <person name="Guillou S."/>
            <person name="Cros-Aarteil S."/>
            <person name="Calhoun S."/>
            <person name="Haridas S."/>
            <person name="Kuo A."/>
            <person name="Mondo S."/>
            <person name="Pangilinan J."/>
            <person name="Riley R."/>
            <person name="LaButti K."/>
            <person name="Andreopoulos B."/>
            <person name="Lipzen A."/>
            <person name="Chen C."/>
            <person name="Yan M."/>
            <person name="Daum C."/>
            <person name="Ng V."/>
            <person name="Clum A."/>
            <person name="Steindorff A."/>
            <person name="Ohm R.A."/>
            <person name="Martin F."/>
            <person name="Silar P."/>
            <person name="Natvig D.O."/>
            <person name="Lalanne C."/>
            <person name="Gautier V."/>
            <person name="Ament-Velasquez S.L."/>
            <person name="Kruys A."/>
            <person name="Hutchinson M.I."/>
            <person name="Powell A.J."/>
            <person name="Barry K."/>
            <person name="Miller A.N."/>
            <person name="Grigoriev I.V."/>
            <person name="Debuchy R."/>
            <person name="Gladieux P."/>
            <person name="Hiltunen Thoren M."/>
            <person name="Johannesson H."/>
        </authorList>
    </citation>
    <scope>NUCLEOTIDE SEQUENCE</scope>
    <source>
        <strain evidence="1">SMH4131-1</strain>
    </source>
</reference>
<evidence type="ECO:0000313" key="1">
    <source>
        <dbReference type="EMBL" id="KAK3334239.1"/>
    </source>
</evidence>
<accession>A0AAE0IZQ9</accession>